<keyword evidence="1" id="KW-0812">Transmembrane</keyword>
<evidence type="ECO:0000313" key="2">
    <source>
        <dbReference type="EMBL" id="TCT13672.1"/>
    </source>
</evidence>
<gene>
    <name evidence="2" type="ORF">EDC22_101543</name>
</gene>
<reference evidence="2 3" key="1">
    <citation type="submission" date="2019-03" db="EMBL/GenBank/DDBJ databases">
        <title>Genomic Encyclopedia of Type Strains, Phase IV (KMG-IV): sequencing the most valuable type-strain genomes for metagenomic binning, comparative biology and taxonomic classification.</title>
        <authorList>
            <person name="Goeker M."/>
        </authorList>
    </citation>
    <scope>NUCLEOTIDE SEQUENCE [LARGE SCALE GENOMIC DNA]</scope>
    <source>
        <strain evidence="2 3">DSM 19345</strain>
    </source>
</reference>
<dbReference type="RefSeq" id="WP_132805034.1">
    <property type="nucleotide sequence ID" value="NZ_SMAK01000001.1"/>
</dbReference>
<sequence length="120" mass="12456">MVDGVKDRDQVTASRWRCVLSAAILGLALALLPPVAALAASGIETDFGTAGKAVGVVHSGETALMLELPRPALAPGLPPPDFTTISDRKIISGGILLLLAGFGGLTALMWRELGIRSRVR</sequence>
<keyword evidence="1" id="KW-1133">Transmembrane helix</keyword>
<dbReference type="Proteomes" id="UP000295678">
    <property type="component" value="Unassembled WGS sequence"/>
</dbReference>
<proteinExistence type="predicted"/>
<organism evidence="2 3">
    <name type="scientific">Tepidamorphus gemmatus</name>
    <dbReference type="NCBI Taxonomy" id="747076"/>
    <lineage>
        <taxon>Bacteria</taxon>
        <taxon>Pseudomonadati</taxon>
        <taxon>Pseudomonadota</taxon>
        <taxon>Alphaproteobacteria</taxon>
        <taxon>Hyphomicrobiales</taxon>
        <taxon>Tepidamorphaceae</taxon>
        <taxon>Tepidamorphus</taxon>
    </lineage>
</organism>
<protein>
    <recommendedName>
        <fullName evidence="4">PDGLE domain-containing protein</fullName>
    </recommendedName>
</protein>
<dbReference type="EMBL" id="SMAK01000001">
    <property type="protein sequence ID" value="TCT13672.1"/>
    <property type="molecule type" value="Genomic_DNA"/>
</dbReference>
<evidence type="ECO:0000313" key="3">
    <source>
        <dbReference type="Proteomes" id="UP000295678"/>
    </source>
</evidence>
<feature type="transmembrane region" description="Helical" evidence="1">
    <location>
        <begin position="90"/>
        <end position="110"/>
    </location>
</feature>
<keyword evidence="3" id="KW-1185">Reference proteome</keyword>
<evidence type="ECO:0008006" key="4">
    <source>
        <dbReference type="Google" id="ProtNLM"/>
    </source>
</evidence>
<accession>A0A4R3MJ58</accession>
<keyword evidence="1" id="KW-0472">Membrane</keyword>
<evidence type="ECO:0000256" key="1">
    <source>
        <dbReference type="SAM" id="Phobius"/>
    </source>
</evidence>
<comment type="caution">
    <text evidence="2">The sequence shown here is derived from an EMBL/GenBank/DDBJ whole genome shotgun (WGS) entry which is preliminary data.</text>
</comment>
<name>A0A4R3MJ58_9HYPH</name>
<dbReference type="AlphaFoldDB" id="A0A4R3MJ58"/>